<dbReference type="GO" id="GO:0005886">
    <property type="term" value="C:plasma membrane"/>
    <property type="evidence" value="ECO:0007669"/>
    <property type="project" value="UniProtKB-SubCell"/>
</dbReference>
<dbReference type="NCBIfam" id="TIGR01845">
    <property type="entry name" value="outer_NodT"/>
    <property type="match status" value="1"/>
</dbReference>
<name>A0A1M5W0N8_9BURK</name>
<dbReference type="Gene3D" id="1.20.1600.10">
    <property type="entry name" value="Outer membrane efflux proteins (OEP)"/>
    <property type="match status" value="1"/>
</dbReference>
<dbReference type="Pfam" id="PF02321">
    <property type="entry name" value="OEP"/>
    <property type="match status" value="2"/>
</dbReference>
<dbReference type="Proteomes" id="UP000184226">
    <property type="component" value="Unassembled WGS sequence"/>
</dbReference>
<reference evidence="4 5" key="1">
    <citation type="submission" date="2016-11" db="EMBL/GenBank/DDBJ databases">
        <authorList>
            <person name="Jaros S."/>
            <person name="Januszkiewicz K."/>
            <person name="Wedrychowicz H."/>
        </authorList>
    </citation>
    <scope>NUCLEOTIDE SEQUENCE [LARGE SCALE GENOMIC DNA]</scope>
    <source>
        <strain evidence="4 5">CGMCC 1.10190</strain>
    </source>
</reference>
<comment type="subcellular location">
    <subcellularLocation>
        <location evidence="2">Cell membrane</location>
        <topology evidence="2">Lipid-anchor</topology>
    </subcellularLocation>
</comment>
<dbReference type="PROSITE" id="PS51257">
    <property type="entry name" value="PROKAR_LIPOPROTEIN"/>
    <property type="match status" value="1"/>
</dbReference>
<keyword evidence="2" id="KW-1134">Transmembrane beta strand</keyword>
<protein>
    <submittedName>
        <fullName evidence="4">Efflux transporter, outer membrane factor (OMF) lipoprotein, NodT family</fullName>
    </submittedName>
</protein>
<keyword evidence="2" id="KW-0812">Transmembrane</keyword>
<dbReference type="STRING" id="658167.SAMN04488135_10536"/>
<feature type="signal peptide" evidence="2">
    <location>
        <begin position="1"/>
        <end position="24"/>
    </location>
</feature>
<dbReference type="SUPFAM" id="SSF56954">
    <property type="entry name" value="Outer membrane efflux proteins (OEP)"/>
    <property type="match status" value="1"/>
</dbReference>
<dbReference type="GO" id="GO:0015562">
    <property type="term" value="F:efflux transmembrane transporter activity"/>
    <property type="evidence" value="ECO:0007669"/>
    <property type="project" value="InterPro"/>
</dbReference>
<evidence type="ECO:0000256" key="1">
    <source>
        <dbReference type="ARBA" id="ARBA00007613"/>
    </source>
</evidence>
<evidence type="ECO:0000313" key="4">
    <source>
        <dbReference type="EMBL" id="SHH81065.1"/>
    </source>
</evidence>
<keyword evidence="2" id="KW-0732">Signal</keyword>
<dbReference type="EMBL" id="FQXE01000005">
    <property type="protein sequence ID" value="SHH81065.1"/>
    <property type="molecule type" value="Genomic_DNA"/>
</dbReference>
<feature type="chain" id="PRO_5011825027" evidence="2">
    <location>
        <begin position="25"/>
        <end position="466"/>
    </location>
</feature>
<dbReference type="PANTHER" id="PTHR30203:SF33">
    <property type="entry name" value="BLR4455 PROTEIN"/>
    <property type="match status" value="1"/>
</dbReference>
<keyword evidence="2" id="KW-0564">Palmitate</keyword>
<accession>A0A1M5W0N8</accession>
<evidence type="ECO:0000256" key="3">
    <source>
        <dbReference type="SAM" id="Coils"/>
    </source>
</evidence>
<dbReference type="AlphaFoldDB" id="A0A1M5W0N8"/>
<keyword evidence="2" id="KW-0472">Membrane</keyword>
<sequence>MTTRRLTLAITVMPLCILAGCALSENPANRKTAVPAAWHFAASGTPTRSDRVSDHWWTQFGSRELDRIVTQAVAQSYDVAAATARVRQAQAYARIAGAPLLPEVDAALSASRQGQLGGHAAVTGTALSAGFTASYEIDFWGGNRAVRDSALATLRATDYDRDTVRLTISAGAARLWLQTVGLRQRLAIAHLNRDNAAQVLKLVESQVRAGAATPLEQAQQRGLLAAQDRSIAAVDQQIGDSENSLSVLLGRHVGDLALDTASLESLKAPSIRAGLPSALLHRRPDIARAEADLAVADANILAARAAMLPALNLTAGVGYGSDHLITLLDNPLYSVAAALTAPIFNAGRLAAGRDLTVAQREELLAQYRSTIVSAFGDVERALNAIEGLDRQAEAQQQELSQARTAFTLAQARYKAGAETFLTVLDAQRTLYASMDLHAQLRQSRLQASVGLCKALGGGWALPPDSP</sequence>
<evidence type="ECO:0000313" key="5">
    <source>
        <dbReference type="Proteomes" id="UP000184226"/>
    </source>
</evidence>
<keyword evidence="2 4" id="KW-0449">Lipoprotein</keyword>
<proteinExistence type="inferred from homology"/>
<dbReference type="PANTHER" id="PTHR30203">
    <property type="entry name" value="OUTER MEMBRANE CATION EFFLUX PROTEIN"/>
    <property type="match status" value="1"/>
</dbReference>
<gene>
    <name evidence="4" type="ORF">SAMN04488135_10536</name>
</gene>
<dbReference type="Gene3D" id="2.20.200.10">
    <property type="entry name" value="Outer membrane efflux proteins (OEP)"/>
    <property type="match status" value="1"/>
</dbReference>
<keyword evidence="5" id="KW-1185">Reference proteome</keyword>
<dbReference type="InterPro" id="IPR010131">
    <property type="entry name" value="MdtP/NodT-like"/>
</dbReference>
<comment type="similarity">
    <text evidence="1 2">Belongs to the outer membrane factor (OMF) (TC 1.B.17) family.</text>
</comment>
<organism evidence="4 5">
    <name type="scientific">Pollutimonas bauzanensis</name>
    <dbReference type="NCBI Taxonomy" id="658167"/>
    <lineage>
        <taxon>Bacteria</taxon>
        <taxon>Pseudomonadati</taxon>
        <taxon>Pseudomonadota</taxon>
        <taxon>Betaproteobacteria</taxon>
        <taxon>Burkholderiales</taxon>
        <taxon>Alcaligenaceae</taxon>
        <taxon>Pollutimonas</taxon>
    </lineage>
</organism>
<feature type="coiled-coil region" evidence="3">
    <location>
        <begin position="378"/>
        <end position="405"/>
    </location>
</feature>
<evidence type="ECO:0000256" key="2">
    <source>
        <dbReference type="RuleBase" id="RU362097"/>
    </source>
</evidence>
<keyword evidence="3" id="KW-0175">Coiled coil</keyword>
<dbReference type="InterPro" id="IPR003423">
    <property type="entry name" value="OMP_efflux"/>
</dbReference>